<dbReference type="InterPro" id="IPR003673">
    <property type="entry name" value="CoA-Trfase_fam_III"/>
</dbReference>
<dbReference type="Gene3D" id="3.40.50.10540">
    <property type="entry name" value="Crotonobetainyl-coa:carnitine coa-transferase, domain 1"/>
    <property type="match status" value="1"/>
</dbReference>
<name>X1MZC7_9ZZZZ</name>
<protein>
    <recommendedName>
        <fullName evidence="3">CoA transferase</fullName>
    </recommendedName>
</protein>
<dbReference type="PANTHER" id="PTHR48207">
    <property type="entry name" value="SUCCINATE--HYDROXYMETHYLGLUTARATE COA-TRANSFERASE"/>
    <property type="match status" value="1"/>
</dbReference>
<evidence type="ECO:0008006" key="3">
    <source>
        <dbReference type="Google" id="ProtNLM"/>
    </source>
</evidence>
<gene>
    <name evidence="2" type="ORF">S06H3_29255</name>
</gene>
<dbReference type="InterPro" id="IPR023606">
    <property type="entry name" value="CoA-Trfase_III_dom_1_sf"/>
</dbReference>
<accession>X1MZC7</accession>
<keyword evidence="1" id="KW-0808">Transferase</keyword>
<reference evidence="2" key="1">
    <citation type="journal article" date="2014" name="Front. Microbiol.">
        <title>High frequency of phylogenetically diverse reductive dehalogenase-homologous genes in deep subseafloor sedimentary metagenomes.</title>
        <authorList>
            <person name="Kawai M."/>
            <person name="Futagami T."/>
            <person name="Toyoda A."/>
            <person name="Takaki Y."/>
            <person name="Nishi S."/>
            <person name="Hori S."/>
            <person name="Arai W."/>
            <person name="Tsubouchi T."/>
            <person name="Morono Y."/>
            <person name="Uchiyama I."/>
            <person name="Ito T."/>
            <person name="Fujiyama A."/>
            <person name="Inagaki F."/>
            <person name="Takami H."/>
        </authorList>
    </citation>
    <scope>NUCLEOTIDE SEQUENCE</scope>
    <source>
        <strain evidence="2">Expedition CK06-06</strain>
    </source>
</reference>
<organism evidence="2">
    <name type="scientific">marine sediment metagenome</name>
    <dbReference type="NCBI Taxonomy" id="412755"/>
    <lineage>
        <taxon>unclassified sequences</taxon>
        <taxon>metagenomes</taxon>
        <taxon>ecological metagenomes</taxon>
    </lineage>
</organism>
<evidence type="ECO:0000313" key="2">
    <source>
        <dbReference type="EMBL" id="GAI19970.1"/>
    </source>
</evidence>
<dbReference type="AlphaFoldDB" id="X1MZC7"/>
<dbReference type="EMBL" id="BARV01017128">
    <property type="protein sequence ID" value="GAI19970.1"/>
    <property type="molecule type" value="Genomic_DNA"/>
</dbReference>
<proteinExistence type="predicted"/>
<dbReference type="Pfam" id="PF02515">
    <property type="entry name" value="CoA_transf_3"/>
    <property type="match status" value="1"/>
</dbReference>
<dbReference type="InterPro" id="IPR050483">
    <property type="entry name" value="CoA-transferase_III_domain"/>
</dbReference>
<evidence type="ECO:0000256" key="1">
    <source>
        <dbReference type="ARBA" id="ARBA00022679"/>
    </source>
</evidence>
<dbReference type="GO" id="GO:0008410">
    <property type="term" value="F:CoA-transferase activity"/>
    <property type="evidence" value="ECO:0007669"/>
    <property type="project" value="TreeGrafter"/>
</dbReference>
<comment type="caution">
    <text evidence="2">The sequence shown here is derived from an EMBL/GenBank/DDBJ whole genome shotgun (WGS) entry which is preliminary data.</text>
</comment>
<dbReference type="PANTHER" id="PTHR48207:SF3">
    <property type="entry name" value="SUCCINATE--HYDROXYMETHYLGLUTARATE COA-TRANSFERASE"/>
    <property type="match status" value="1"/>
</dbReference>
<sequence length="163" mass="17804">MVLPLEGIKVIELGVWVIVPTCARVLGELGANVIKVENPRGGDPVRGLLSPEEMAARGLGPVNPFWEQWNGSKRAIAIDLSQEAGREIIYKLVKTSDVFITNLRASAVDKLSVDYESLAKINPKIIYAQNTGFGPKGPHRDRAAFDDTAFWIRSGIMSTMGRA</sequence>
<dbReference type="SUPFAM" id="SSF89796">
    <property type="entry name" value="CoA-transferase family III (CaiB/BaiF)"/>
    <property type="match status" value="1"/>
</dbReference>